<dbReference type="Proteomes" id="UP000799779">
    <property type="component" value="Unassembled WGS sequence"/>
</dbReference>
<dbReference type="AlphaFoldDB" id="A0A6A5X2P0"/>
<gene>
    <name evidence="2" type="ORF">P154DRAFT_518246</name>
</gene>
<feature type="compositionally biased region" description="Basic residues" evidence="1">
    <location>
        <begin position="547"/>
        <end position="561"/>
    </location>
</feature>
<dbReference type="EMBL" id="ML977561">
    <property type="protein sequence ID" value="KAF2006016.1"/>
    <property type="molecule type" value="Genomic_DNA"/>
</dbReference>
<keyword evidence="3" id="KW-1185">Reference proteome</keyword>
<reference evidence="2" key="1">
    <citation type="journal article" date="2020" name="Stud. Mycol.">
        <title>101 Dothideomycetes genomes: a test case for predicting lifestyles and emergence of pathogens.</title>
        <authorList>
            <person name="Haridas S."/>
            <person name="Albert R."/>
            <person name="Binder M."/>
            <person name="Bloem J."/>
            <person name="Labutti K."/>
            <person name="Salamov A."/>
            <person name="Andreopoulos B."/>
            <person name="Baker S."/>
            <person name="Barry K."/>
            <person name="Bills G."/>
            <person name="Bluhm B."/>
            <person name="Cannon C."/>
            <person name="Castanera R."/>
            <person name="Culley D."/>
            <person name="Daum C."/>
            <person name="Ezra D."/>
            <person name="Gonzalez J."/>
            <person name="Henrissat B."/>
            <person name="Kuo A."/>
            <person name="Liang C."/>
            <person name="Lipzen A."/>
            <person name="Lutzoni F."/>
            <person name="Magnuson J."/>
            <person name="Mondo S."/>
            <person name="Nolan M."/>
            <person name="Ohm R."/>
            <person name="Pangilinan J."/>
            <person name="Park H.-J."/>
            <person name="Ramirez L."/>
            <person name="Alfaro M."/>
            <person name="Sun H."/>
            <person name="Tritt A."/>
            <person name="Yoshinaga Y."/>
            <person name="Zwiers L.-H."/>
            <person name="Turgeon B."/>
            <person name="Goodwin S."/>
            <person name="Spatafora J."/>
            <person name="Crous P."/>
            <person name="Grigoriev I."/>
        </authorList>
    </citation>
    <scope>NUCLEOTIDE SEQUENCE</scope>
    <source>
        <strain evidence="2">CBS 123094</strain>
    </source>
</reference>
<dbReference type="OrthoDB" id="3674086at2759"/>
<feature type="compositionally biased region" description="Basic and acidic residues" evidence="1">
    <location>
        <begin position="91"/>
        <end position="105"/>
    </location>
</feature>
<sequence>METGERMKTYQFALTEPECQLFREIRNQRASHGIPVSMNVFQGEPVAASIQVGDRRITRSDINSENAMWELATFGTKIGAACRSGDWSGLPHEEMQKTEHERGQERAPQQLTPDDDRDSVLGTQPVFSQPDSAVDTLSWETIKDQVIPSYVKVVSFTVDPTEVSEAQLQGLRERFPNVTVCLTTPLLIGQTGQGAGVATPDQTPNPHDLRKDEQFGKEKEPEVSKGTFEVKPSSAKFEAAFSSGFHIQGTAAATQRGDQEDPEEHDVTATLVNKVMEELHVTFQSPTEVQNMYQSWIKSGKLEGPRSTDGSDLHSFCINLIDLYIVAECTHDEALAYEILLKWQEASVSNKDFILGLEEIMSVFESRLVSPNSPLRKWIAIFYGFLWTTTDEGTFEKFRENFKHYHHEPPPSEAFLFDIALVRCRETQGLDRAVLERWCHVHDHPDTPDGKLAREKCIAWRDRISELSLTELEKADDDDALDKAKRLVRNCGWTIIPRKSTDSTGLSANTPFGPRGRGQPIKSESEPSPRVKDRAPKRSFEGSSPRPRGRPSKRSRGRGAH</sequence>
<accession>A0A6A5X2P0</accession>
<feature type="compositionally biased region" description="Basic and acidic residues" evidence="1">
    <location>
        <begin position="207"/>
        <end position="223"/>
    </location>
</feature>
<organism evidence="2 3">
    <name type="scientific">Amniculicola lignicola CBS 123094</name>
    <dbReference type="NCBI Taxonomy" id="1392246"/>
    <lineage>
        <taxon>Eukaryota</taxon>
        <taxon>Fungi</taxon>
        <taxon>Dikarya</taxon>
        <taxon>Ascomycota</taxon>
        <taxon>Pezizomycotina</taxon>
        <taxon>Dothideomycetes</taxon>
        <taxon>Pleosporomycetidae</taxon>
        <taxon>Pleosporales</taxon>
        <taxon>Amniculicolaceae</taxon>
        <taxon>Amniculicola</taxon>
    </lineage>
</organism>
<feature type="region of interest" description="Disordered" evidence="1">
    <location>
        <begin position="85"/>
        <end position="118"/>
    </location>
</feature>
<proteinExistence type="predicted"/>
<feature type="compositionally biased region" description="Basic and acidic residues" evidence="1">
    <location>
        <begin position="523"/>
        <end position="540"/>
    </location>
</feature>
<evidence type="ECO:0000256" key="1">
    <source>
        <dbReference type="SAM" id="MobiDB-lite"/>
    </source>
</evidence>
<name>A0A6A5X2P0_9PLEO</name>
<evidence type="ECO:0000313" key="3">
    <source>
        <dbReference type="Proteomes" id="UP000799779"/>
    </source>
</evidence>
<feature type="region of interest" description="Disordered" evidence="1">
    <location>
        <begin position="191"/>
        <end position="229"/>
    </location>
</feature>
<evidence type="ECO:0000313" key="2">
    <source>
        <dbReference type="EMBL" id="KAF2006016.1"/>
    </source>
</evidence>
<feature type="region of interest" description="Disordered" evidence="1">
    <location>
        <begin position="499"/>
        <end position="561"/>
    </location>
</feature>
<protein>
    <submittedName>
        <fullName evidence="2">Uncharacterized protein</fullName>
    </submittedName>
</protein>